<protein>
    <recommendedName>
        <fullName evidence="11">Phospholipase C/P1 nuclease</fullName>
    </recommendedName>
</protein>
<accession>A0A4S4L7K0</accession>
<name>A0A4S4L7K0_9AGAM</name>
<dbReference type="SUPFAM" id="SSF48537">
    <property type="entry name" value="Phospholipase C/P1 nuclease"/>
    <property type="match status" value="1"/>
</dbReference>
<keyword evidence="6" id="KW-1015">Disulfide bond</keyword>
<keyword evidence="3" id="KW-0479">Metal-binding</keyword>
<keyword evidence="4" id="KW-0255">Endonuclease</keyword>
<evidence type="ECO:0000313" key="10">
    <source>
        <dbReference type="Proteomes" id="UP000308199"/>
    </source>
</evidence>
<dbReference type="OrthoDB" id="441446at2759"/>
<dbReference type="InterPro" id="IPR003154">
    <property type="entry name" value="S1/P1nuclease"/>
</dbReference>
<keyword evidence="7" id="KW-0325">Glycoprotein</keyword>
<feature type="signal peptide" evidence="8">
    <location>
        <begin position="1"/>
        <end position="19"/>
    </location>
</feature>
<evidence type="ECO:0000256" key="4">
    <source>
        <dbReference type="ARBA" id="ARBA00022759"/>
    </source>
</evidence>
<evidence type="ECO:0000256" key="6">
    <source>
        <dbReference type="ARBA" id="ARBA00023157"/>
    </source>
</evidence>
<gene>
    <name evidence="9" type="ORF">EW145_g3298</name>
</gene>
<keyword evidence="10" id="KW-1185">Reference proteome</keyword>
<dbReference type="EMBL" id="SGPK01000137">
    <property type="protein sequence ID" value="THH07556.1"/>
    <property type="molecule type" value="Genomic_DNA"/>
</dbReference>
<comment type="similarity">
    <text evidence="1">Belongs to the nuclease type I family.</text>
</comment>
<organism evidence="9 10">
    <name type="scientific">Phellinidium pouzarii</name>
    <dbReference type="NCBI Taxonomy" id="167371"/>
    <lineage>
        <taxon>Eukaryota</taxon>
        <taxon>Fungi</taxon>
        <taxon>Dikarya</taxon>
        <taxon>Basidiomycota</taxon>
        <taxon>Agaricomycotina</taxon>
        <taxon>Agaricomycetes</taxon>
        <taxon>Hymenochaetales</taxon>
        <taxon>Hymenochaetaceae</taxon>
        <taxon>Phellinidium</taxon>
    </lineage>
</organism>
<dbReference type="GO" id="GO:0003676">
    <property type="term" value="F:nucleic acid binding"/>
    <property type="evidence" value="ECO:0007669"/>
    <property type="project" value="InterPro"/>
</dbReference>
<dbReference type="AlphaFoldDB" id="A0A4S4L7K0"/>
<dbReference type="InterPro" id="IPR008947">
    <property type="entry name" value="PLipase_C/P1_nuclease_dom_sf"/>
</dbReference>
<evidence type="ECO:0000256" key="8">
    <source>
        <dbReference type="SAM" id="SignalP"/>
    </source>
</evidence>
<dbReference type="Proteomes" id="UP000308199">
    <property type="component" value="Unassembled WGS sequence"/>
</dbReference>
<reference evidence="9 10" key="1">
    <citation type="submission" date="2019-02" db="EMBL/GenBank/DDBJ databases">
        <title>Genome sequencing of the rare red list fungi Phellinidium pouzarii.</title>
        <authorList>
            <person name="Buettner E."/>
            <person name="Kellner H."/>
        </authorList>
    </citation>
    <scope>NUCLEOTIDE SEQUENCE [LARGE SCALE GENOMIC DNA]</scope>
    <source>
        <strain evidence="9 10">DSM 108285</strain>
    </source>
</reference>
<dbReference type="GO" id="GO:0006308">
    <property type="term" value="P:DNA catabolic process"/>
    <property type="evidence" value="ECO:0007669"/>
    <property type="project" value="InterPro"/>
</dbReference>
<dbReference type="GO" id="GO:0004519">
    <property type="term" value="F:endonuclease activity"/>
    <property type="evidence" value="ECO:0007669"/>
    <property type="project" value="UniProtKB-KW"/>
</dbReference>
<dbReference type="GO" id="GO:0046872">
    <property type="term" value="F:metal ion binding"/>
    <property type="evidence" value="ECO:0007669"/>
    <property type="project" value="UniProtKB-KW"/>
</dbReference>
<feature type="chain" id="PRO_5020208717" description="Phospholipase C/P1 nuclease" evidence="8">
    <location>
        <begin position="20"/>
        <end position="354"/>
    </location>
</feature>
<keyword evidence="2" id="KW-0540">Nuclease</keyword>
<evidence type="ECO:0008006" key="11">
    <source>
        <dbReference type="Google" id="ProtNLM"/>
    </source>
</evidence>
<dbReference type="CDD" id="cd11010">
    <property type="entry name" value="S1-P1_nuclease"/>
    <property type="match status" value="1"/>
</dbReference>
<evidence type="ECO:0000256" key="7">
    <source>
        <dbReference type="ARBA" id="ARBA00023180"/>
    </source>
</evidence>
<dbReference type="PANTHER" id="PTHR33146">
    <property type="entry name" value="ENDONUCLEASE 4"/>
    <property type="match status" value="1"/>
</dbReference>
<dbReference type="Gene3D" id="1.10.575.10">
    <property type="entry name" value="P1 Nuclease"/>
    <property type="match status" value="1"/>
</dbReference>
<evidence type="ECO:0000313" key="9">
    <source>
        <dbReference type="EMBL" id="THH07556.1"/>
    </source>
</evidence>
<dbReference type="Pfam" id="PF02265">
    <property type="entry name" value="S1-P1_nuclease"/>
    <property type="match status" value="1"/>
</dbReference>
<evidence type="ECO:0000256" key="3">
    <source>
        <dbReference type="ARBA" id="ARBA00022723"/>
    </source>
</evidence>
<dbReference type="GO" id="GO:0016788">
    <property type="term" value="F:hydrolase activity, acting on ester bonds"/>
    <property type="evidence" value="ECO:0007669"/>
    <property type="project" value="InterPro"/>
</dbReference>
<evidence type="ECO:0000256" key="2">
    <source>
        <dbReference type="ARBA" id="ARBA00022722"/>
    </source>
</evidence>
<keyword evidence="5" id="KW-0378">Hydrolase</keyword>
<dbReference type="PANTHER" id="PTHR33146:SF29">
    <property type="entry name" value="S1_P1 NUCLEASE"/>
    <property type="match status" value="1"/>
</dbReference>
<proteinExistence type="inferred from homology"/>
<comment type="caution">
    <text evidence="9">The sequence shown here is derived from an EMBL/GenBank/DDBJ whole genome shotgun (WGS) entry which is preliminary data.</text>
</comment>
<sequence>MKLLISLLATAASIQTVVAWGAVGHEIVATIAQIHLHPSTVEQLCDILPSYADCHLAPVAAWADKVRMHMRWSSTLHYVNGLGDHPSQHCVFGEEGWAGAPEHNVLSAVRNTTMWLEKGYPGAEEALKFLIHFMGDLHQPLHLTGRDKGGNGAKVKFDGRITNLHSVWDSRLISKTLRTIPRNYTLPLPSRRIEDALLGTIYDPYIRQIMFEGVLGRFAPMIEEWTSCPTPDDSNSRLYPPTEKFHQLPLRASFQSENAASGLTPPPGLPPTDDGAVCPYSWAAPMHALNCDIIWPPALDELTNTYLELDTPEYAGRIKDDWLVEQLLAMGGIRLAATLNYLFAADGAGPLYYV</sequence>
<evidence type="ECO:0000256" key="1">
    <source>
        <dbReference type="ARBA" id="ARBA00009547"/>
    </source>
</evidence>
<keyword evidence="8" id="KW-0732">Signal</keyword>
<evidence type="ECO:0000256" key="5">
    <source>
        <dbReference type="ARBA" id="ARBA00022801"/>
    </source>
</evidence>